<name>A0AAF0YCQ8_9TREE</name>
<protein>
    <submittedName>
        <fullName evidence="3">Uncharacterized protein</fullName>
    </submittedName>
</protein>
<dbReference type="EMBL" id="CP086719">
    <property type="protein sequence ID" value="WOO84320.1"/>
    <property type="molecule type" value="Genomic_DNA"/>
</dbReference>
<proteinExistence type="predicted"/>
<feature type="region of interest" description="Disordered" evidence="1">
    <location>
        <begin position="218"/>
        <end position="322"/>
    </location>
</feature>
<feature type="transmembrane region" description="Helical" evidence="2">
    <location>
        <begin position="74"/>
        <end position="100"/>
    </location>
</feature>
<organism evidence="3 4">
    <name type="scientific">Vanrija pseudolonga</name>
    <dbReference type="NCBI Taxonomy" id="143232"/>
    <lineage>
        <taxon>Eukaryota</taxon>
        <taxon>Fungi</taxon>
        <taxon>Dikarya</taxon>
        <taxon>Basidiomycota</taxon>
        <taxon>Agaricomycotina</taxon>
        <taxon>Tremellomycetes</taxon>
        <taxon>Trichosporonales</taxon>
        <taxon>Trichosporonaceae</taxon>
        <taxon>Vanrija</taxon>
    </lineage>
</organism>
<evidence type="ECO:0000256" key="2">
    <source>
        <dbReference type="SAM" id="Phobius"/>
    </source>
</evidence>
<feature type="compositionally biased region" description="Polar residues" evidence="1">
    <location>
        <begin position="313"/>
        <end position="322"/>
    </location>
</feature>
<dbReference type="AlphaFoldDB" id="A0AAF0YCQ8"/>
<keyword evidence="2" id="KW-0812">Transmembrane</keyword>
<accession>A0AAF0YCQ8</accession>
<feature type="transmembrane region" description="Helical" evidence="2">
    <location>
        <begin position="147"/>
        <end position="174"/>
    </location>
</feature>
<feature type="transmembrane region" description="Helical" evidence="2">
    <location>
        <begin position="20"/>
        <end position="39"/>
    </location>
</feature>
<dbReference type="RefSeq" id="XP_062630346.1">
    <property type="nucleotide sequence ID" value="XM_062774362.1"/>
</dbReference>
<keyword evidence="4" id="KW-1185">Reference proteome</keyword>
<reference evidence="3" key="1">
    <citation type="submission" date="2023-10" db="EMBL/GenBank/DDBJ databases">
        <authorList>
            <person name="Noh H."/>
        </authorList>
    </citation>
    <scope>NUCLEOTIDE SEQUENCE</scope>
    <source>
        <strain evidence="3">DUCC4014</strain>
    </source>
</reference>
<gene>
    <name evidence="3" type="ORF">LOC62_06G007839</name>
</gene>
<sequence length="322" mass="34608">MRQDYSQVKEVLDISPAYRITTIVVGITCVLVSLGYAGYQVSYVVMMSNDSIMTSYYGIGGPAATPHFAKVLPFAIGIIEACLCMLFLAPIGAAGTVFAIKRKPGKRWMWITVLIATVIMNAIVLATRGKLANFVMNLPYKDKQPLIRSHIIAIGVGVCTSMAGFGTYFVFFFMKKARPPMSPSPLLADDDKVFTTTPFPSPQDIYTFSSLQSSPDSHSVLPGNAFQLNGASGDGSPQAPSRRISEITSYDSSQVATSVTDSAEYPTVPQGSRNTAAGLPPLLLATKGLWQRSRSDDPVSATTPPPYSRLWGPSNTSNSAPK</sequence>
<dbReference type="Proteomes" id="UP000827549">
    <property type="component" value="Chromosome 6"/>
</dbReference>
<evidence type="ECO:0000313" key="4">
    <source>
        <dbReference type="Proteomes" id="UP000827549"/>
    </source>
</evidence>
<feature type="transmembrane region" description="Helical" evidence="2">
    <location>
        <begin position="107"/>
        <end position="127"/>
    </location>
</feature>
<feature type="compositionally biased region" description="Polar residues" evidence="1">
    <location>
        <begin position="246"/>
        <end position="261"/>
    </location>
</feature>
<evidence type="ECO:0000256" key="1">
    <source>
        <dbReference type="SAM" id="MobiDB-lite"/>
    </source>
</evidence>
<keyword evidence="2" id="KW-1133">Transmembrane helix</keyword>
<keyword evidence="2" id="KW-0472">Membrane</keyword>
<evidence type="ECO:0000313" key="3">
    <source>
        <dbReference type="EMBL" id="WOO84320.1"/>
    </source>
</evidence>
<dbReference type="GeneID" id="87811010"/>
<feature type="compositionally biased region" description="Low complexity" evidence="1">
    <location>
        <begin position="275"/>
        <end position="289"/>
    </location>
</feature>